<keyword evidence="3" id="KW-0472">Membrane</keyword>
<dbReference type="GO" id="GO:0015979">
    <property type="term" value="P:photosynthesis"/>
    <property type="evidence" value="ECO:0007669"/>
    <property type="project" value="UniProtKB-KW"/>
</dbReference>
<sequence>MNTKIEFIPDIIETILPIIKLTKSRNGQTGTATFVFLYPDIFLHFPSLSLIESMTLYWEKQKISTRDVQIFFKKGKPYIIRSIFLFKNSQEWFNFLQFMSFYSKESGLTFSDIIEK</sequence>
<geneLocation type="plastid" evidence="6"/>
<evidence type="ECO:0000256" key="2">
    <source>
        <dbReference type="ARBA" id="ARBA00022531"/>
    </source>
</evidence>
<proteinExistence type="inferred from homology"/>
<evidence type="ECO:0000256" key="3">
    <source>
        <dbReference type="ARBA" id="ARBA00023136"/>
    </source>
</evidence>
<evidence type="ECO:0000256" key="1">
    <source>
        <dbReference type="ARBA" id="ARBA00004170"/>
    </source>
</evidence>
<comment type="similarity">
    <text evidence="5">Belongs to the Psb28 family.</text>
</comment>
<evidence type="ECO:0000256" key="5">
    <source>
        <dbReference type="RuleBase" id="RU003509"/>
    </source>
</evidence>
<dbReference type="InterPro" id="IPR005610">
    <property type="entry name" value="PSII_Psb28_class-1"/>
</dbReference>
<dbReference type="PANTHER" id="PTHR34963:SF2">
    <property type="entry name" value="PHOTOSYSTEM II REACTION CENTER PSB28 PROTEIN, CHLOROPLASTIC"/>
    <property type="match status" value="1"/>
</dbReference>
<organism evidence="6">
    <name type="scientific">Neotessella volvocina</name>
    <dbReference type="NCBI Taxonomy" id="52559"/>
    <lineage>
        <taxon>Eukaryota</taxon>
        <taxon>Sar</taxon>
        <taxon>Stramenopiles</taxon>
        <taxon>Ochrophyta</taxon>
        <taxon>Synurophyceae</taxon>
        <taxon>Synurales</taxon>
        <taxon>Neotessellaceae</taxon>
        <taxon>Neotessella</taxon>
    </lineage>
</organism>
<comment type="subcellular location">
    <subcellularLocation>
        <location evidence="1">Membrane</location>
        <topology evidence="1">Peripheral membrane protein</topology>
    </subcellularLocation>
</comment>
<dbReference type="PANTHER" id="PTHR34963">
    <property type="match status" value="1"/>
</dbReference>
<dbReference type="InterPro" id="IPR038676">
    <property type="entry name" value="Psb28_c1_sf"/>
</dbReference>
<dbReference type="Pfam" id="PF03912">
    <property type="entry name" value="Psb28"/>
    <property type="match status" value="1"/>
</dbReference>
<evidence type="ECO:0000313" key="6">
    <source>
        <dbReference type="EMBL" id="AYO28671.1"/>
    </source>
</evidence>
<gene>
    <name evidence="6" type="primary">psbW</name>
</gene>
<dbReference type="AlphaFoldDB" id="A0A3G2R0N7"/>
<protein>
    <recommendedName>
        <fullName evidence="5">Photosystem II reaction center Psb28 protein</fullName>
    </recommendedName>
</protein>
<keyword evidence="2 5" id="KW-0602">Photosynthesis</keyword>
<dbReference type="Gene3D" id="2.40.30.220">
    <property type="entry name" value="Photosystem II Psb28"/>
    <property type="match status" value="1"/>
</dbReference>
<accession>A0A3G2R0N7</accession>
<reference evidence="6" key="1">
    <citation type="submission" date="2018-08" db="EMBL/GenBank/DDBJ databases">
        <title>Comparative Plastid Genomics of Synurophyceae: Evolutionary Evidence of Lateral Gene Transfer and Inverted Repeat Dynamics.</title>
        <authorList>
            <person name="Kim J.I."/>
            <person name="Shin H."/>
            <person name="Skaloud P."/>
            <person name="Jung J."/>
            <person name="Yoon H.S."/>
            <person name="Archibald J.M."/>
            <person name="Shin W."/>
        </authorList>
    </citation>
    <scope>NUCLEOTIDE SEQUENCE</scope>
    <source>
        <strain evidence="6">CCMP1781</strain>
    </source>
</reference>
<dbReference type="NCBIfam" id="TIGR03047">
    <property type="entry name" value="PS_II_psb28"/>
    <property type="match status" value="1"/>
</dbReference>
<keyword evidence="6" id="KW-0934">Plastid</keyword>
<dbReference type="GO" id="GO:0009523">
    <property type="term" value="C:photosystem II"/>
    <property type="evidence" value="ECO:0007669"/>
    <property type="project" value="UniProtKB-KW"/>
</dbReference>
<name>A0A3G2R0N7_9STRA</name>
<dbReference type="EMBL" id="MH795132">
    <property type="protein sequence ID" value="AYO28671.1"/>
    <property type="molecule type" value="Genomic_DNA"/>
</dbReference>
<evidence type="ECO:0000256" key="4">
    <source>
        <dbReference type="ARBA" id="ARBA00023276"/>
    </source>
</evidence>
<keyword evidence="4 5" id="KW-0604">Photosystem II</keyword>